<accession>A0A5B0G945</accession>
<organism evidence="1 2">
    <name type="scientific">Paraburkholderia panacisoli</name>
    <dbReference type="NCBI Taxonomy" id="2603818"/>
    <lineage>
        <taxon>Bacteria</taxon>
        <taxon>Pseudomonadati</taxon>
        <taxon>Pseudomonadota</taxon>
        <taxon>Betaproteobacteria</taxon>
        <taxon>Burkholderiales</taxon>
        <taxon>Burkholderiaceae</taxon>
        <taxon>Paraburkholderia</taxon>
    </lineage>
</organism>
<dbReference type="AlphaFoldDB" id="A0A5B0G945"/>
<proteinExistence type="predicted"/>
<comment type="caution">
    <text evidence="1">The sequence shown here is derived from an EMBL/GenBank/DDBJ whole genome shotgun (WGS) entry which is preliminary data.</text>
</comment>
<dbReference type="Proteomes" id="UP000325273">
    <property type="component" value="Unassembled WGS sequence"/>
</dbReference>
<evidence type="ECO:0000313" key="2">
    <source>
        <dbReference type="Proteomes" id="UP000325273"/>
    </source>
</evidence>
<protein>
    <submittedName>
        <fullName evidence="1">Uncharacterized protein</fullName>
    </submittedName>
</protein>
<dbReference type="EMBL" id="VTUZ01000051">
    <property type="protein sequence ID" value="KAA0999048.1"/>
    <property type="molecule type" value="Genomic_DNA"/>
</dbReference>
<gene>
    <name evidence="1" type="ORF">FVF58_42830</name>
</gene>
<keyword evidence="2" id="KW-1185">Reference proteome</keyword>
<dbReference type="RefSeq" id="WP_149675664.1">
    <property type="nucleotide sequence ID" value="NZ_VTUZ01000051.1"/>
</dbReference>
<sequence length="105" mass="12006">MCSIRFFWIGEESEIFVAASWEQTLDDQGHCGTGIESVVDGVALAEDGVPMEWVELDPIETRMWMWNCDEEERPLGMICGNLYEIYAWTDGGRYNMPVLLSTQYA</sequence>
<evidence type="ECO:0000313" key="1">
    <source>
        <dbReference type="EMBL" id="KAA0999048.1"/>
    </source>
</evidence>
<reference evidence="1 2" key="1">
    <citation type="submission" date="2019-08" db="EMBL/GenBank/DDBJ databases">
        <title>Paraburkholderia sp. DCY113.</title>
        <authorList>
            <person name="Kang J."/>
        </authorList>
    </citation>
    <scope>NUCLEOTIDE SEQUENCE [LARGE SCALE GENOMIC DNA]</scope>
    <source>
        <strain evidence="1 2">DCY113</strain>
    </source>
</reference>
<name>A0A5B0G945_9BURK</name>